<dbReference type="Proteomes" id="UP000249166">
    <property type="component" value="Unassembled WGS sequence"/>
</dbReference>
<reference evidence="2 3" key="1">
    <citation type="submission" date="2018-04" db="EMBL/GenBank/DDBJ databases">
        <title>Bacteria isolated from cave deposits of Manipur.</title>
        <authorList>
            <person name="Sahoo D."/>
            <person name="Sarangthem I."/>
            <person name="Nandeibam J."/>
        </authorList>
    </citation>
    <scope>NUCLEOTIDE SEQUENCE [LARGE SCALE GENOMIC DNA]</scope>
    <source>
        <strain evidence="3">mrc11</strain>
    </source>
</reference>
<accession>A0A328HL56</accession>
<comment type="caution">
    <text evidence="2">The sequence shown here is derived from an EMBL/GenBank/DDBJ whole genome shotgun (WGS) entry which is preliminary data.</text>
</comment>
<dbReference type="RefSeq" id="WP_111901977.1">
    <property type="nucleotide sequence ID" value="NZ_QLNP01000003.1"/>
</dbReference>
<proteinExistence type="predicted"/>
<gene>
    <name evidence="2" type="ORF">DBZ45_00185</name>
</gene>
<dbReference type="AlphaFoldDB" id="A0A328HL56"/>
<organism evidence="2 3">
    <name type="scientific">Arthrobacter globiformis</name>
    <dbReference type="NCBI Taxonomy" id="1665"/>
    <lineage>
        <taxon>Bacteria</taxon>
        <taxon>Bacillati</taxon>
        <taxon>Actinomycetota</taxon>
        <taxon>Actinomycetes</taxon>
        <taxon>Micrococcales</taxon>
        <taxon>Micrococcaceae</taxon>
        <taxon>Arthrobacter</taxon>
    </lineage>
</organism>
<evidence type="ECO:0000313" key="3">
    <source>
        <dbReference type="Proteomes" id="UP000249166"/>
    </source>
</evidence>
<feature type="transmembrane region" description="Helical" evidence="1">
    <location>
        <begin position="7"/>
        <end position="25"/>
    </location>
</feature>
<dbReference type="OrthoDB" id="4953251at2"/>
<name>A0A328HL56_ARTGO</name>
<evidence type="ECO:0000313" key="2">
    <source>
        <dbReference type="EMBL" id="RAM39308.1"/>
    </source>
</evidence>
<dbReference type="EMBL" id="QLNP01000003">
    <property type="protein sequence ID" value="RAM39308.1"/>
    <property type="molecule type" value="Genomic_DNA"/>
</dbReference>
<sequence>MDQATIVSYALGYIGVAIAVFLMFLPALAVFGLLLLGVGAVQVLLLLINAMAIGLYKAVLRLYHYLLDRWQSGHGGRLAAH</sequence>
<keyword evidence="1" id="KW-0472">Membrane</keyword>
<keyword evidence="1" id="KW-1133">Transmembrane helix</keyword>
<evidence type="ECO:0000256" key="1">
    <source>
        <dbReference type="SAM" id="Phobius"/>
    </source>
</evidence>
<feature type="transmembrane region" description="Helical" evidence="1">
    <location>
        <begin position="31"/>
        <end position="56"/>
    </location>
</feature>
<protein>
    <submittedName>
        <fullName evidence="2">Uncharacterized protein</fullName>
    </submittedName>
</protein>
<keyword evidence="1" id="KW-0812">Transmembrane</keyword>